<evidence type="ECO:0000259" key="1">
    <source>
        <dbReference type="Pfam" id="PF01717"/>
    </source>
</evidence>
<gene>
    <name evidence="2" type="ORF">GGQ54_000223</name>
</gene>
<dbReference type="Gene3D" id="3.20.20.210">
    <property type="match status" value="1"/>
</dbReference>
<accession>A0A7Z0IJL9</accession>
<dbReference type="AlphaFoldDB" id="A0A7Z0IJL9"/>
<dbReference type="InterPro" id="IPR038071">
    <property type="entry name" value="UROD/MetE-like_sf"/>
</dbReference>
<name>A0A7Z0IJL9_9ACTN</name>
<dbReference type="InterPro" id="IPR002629">
    <property type="entry name" value="Met_Synth_C/arc"/>
</dbReference>
<proteinExistence type="predicted"/>
<keyword evidence="3" id="KW-1185">Reference proteome</keyword>
<dbReference type="Proteomes" id="UP000527616">
    <property type="component" value="Unassembled WGS sequence"/>
</dbReference>
<dbReference type="SUPFAM" id="SSF51726">
    <property type="entry name" value="UROD/MetE-like"/>
    <property type="match status" value="1"/>
</dbReference>
<feature type="domain" description="Cobalamin-independent methionine synthase MetE C-terminal/archaeal" evidence="1">
    <location>
        <begin position="165"/>
        <end position="326"/>
    </location>
</feature>
<sequence length="334" mass="35013">MMAGVRHAQVGSLPGTDFAAAARFALAETPDPSHLPELPARGAPAQLVGRATALAPGLAFDLQPAGWRLTGGALGVGDSADARRARALLRDDLDRFEEAAQGFVGPVTVSAAGPLTLAANVELPRGDKVLADPGARRDLGQALTEGLRGLVDELRGRLPDIEWSLQLDEPQAGAVLAGSVPTASGYDRHRPLPAPQAAQEYAELARALAGVPLGLHSCAAEFPWELSADLDSVSLDGERLGTRDRDEIARWLESGRELRLGVVPTTTPGRVPGVDEVIGRTLSVLRPLELGEAAVQNLVLTPACGLAGWSAADAHRVLRTLRDATEPVAEQLTR</sequence>
<dbReference type="EMBL" id="JACBZS010000001">
    <property type="protein sequence ID" value="NYI69663.1"/>
    <property type="molecule type" value="Genomic_DNA"/>
</dbReference>
<evidence type="ECO:0000313" key="3">
    <source>
        <dbReference type="Proteomes" id="UP000527616"/>
    </source>
</evidence>
<dbReference type="GO" id="GO:0009086">
    <property type="term" value="P:methionine biosynthetic process"/>
    <property type="evidence" value="ECO:0007669"/>
    <property type="project" value="InterPro"/>
</dbReference>
<protein>
    <submittedName>
        <fullName evidence="2">Methionine synthase II (Cobalamin-independent)</fullName>
    </submittedName>
</protein>
<dbReference type="GO" id="GO:0008270">
    <property type="term" value="F:zinc ion binding"/>
    <property type="evidence" value="ECO:0007669"/>
    <property type="project" value="InterPro"/>
</dbReference>
<evidence type="ECO:0000313" key="2">
    <source>
        <dbReference type="EMBL" id="NYI69663.1"/>
    </source>
</evidence>
<dbReference type="GO" id="GO:0003871">
    <property type="term" value="F:5-methyltetrahydropteroyltriglutamate-homocysteine S-methyltransferase activity"/>
    <property type="evidence" value="ECO:0007669"/>
    <property type="project" value="InterPro"/>
</dbReference>
<organism evidence="2 3">
    <name type="scientific">Naumannella cuiyingiana</name>
    <dbReference type="NCBI Taxonomy" id="1347891"/>
    <lineage>
        <taxon>Bacteria</taxon>
        <taxon>Bacillati</taxon>
        <taxon>Actinomycetota</taxon>
        <taxon>Actinomycetes</taxon>
        <taxon>Propionibacteriales</taxon>
        <taxon>Propionibacteriaceae</taxon>
        <taxon>Naumannella</taxon>
    </lineage>
</organism>
<reference evidence="2 3" key="1">
    <citation type="submission" date="2020-07" db="EMBL/GenBank/DDBJ databases">
        <title>Sequencing the genomes of 1000 actinobacteria strains.</title>
        <authorList>
            <person name="Klenk H.-P."/>
        </authorList>
    </citation>
    <scope>NUCLEOTIDE SEQUENCE [LARGE SCALE GENOMIC DNA]</scope>
    <source>
        <strain evidence="2 3">DSM 103164</strain>
    </source>
</reference>
<dbReference type="Pfam" id="PF01717">
    <property type="entry name" value="Meth_synt_2"/>
    <property type="match status" value="1"/>
</dbReference>
<comment type="caution">
    <text evidence="2">The sequence shown here is derived from an EMBL/GenBank/DDBJ whole genome shotgun (WGS) entry which is preliminary data.</text>
</comment>